<dbReference type="Proteomes" id="UP000050482">
    <property type="component" value="Unassembled WGS sequence"/>
</dbReference>
<dbReference type="RefSeq" id="WP_054967943.1">
    <property type="nucleotide sequence ID" value="NZ_LJCO01000017.1"/>
</dbReference>
<dbReference type="InterPro" id="IPR009910">
    <property type="entry name" value="DUF1450"/>
</dbReference>
<reference evidence="1 2" key="1">
    <citation type="submission" date="2015-09" db="EMBL/GenBank/DDBJ databases">
        <title>Draft genome sequence of Alicyclobacillus ferrooxydans DSM 22381.</title>
        <authorList>
            <person name="Hemp J."/>
        </authorList>
    </citation>
    <scope>NUCLEOTIDE SEQUENCE [LARGE SCALE GENOMIC DNA]</scope>
    <source>
        <strain evidence="1 2">TC-34</strain>
    </source>
</reference>
<accession>A0A0P9D6H9</accession>
<evidence type="ECO:0000313" key="1">
    <source>
        <dbReference type="EMBL" id="KPV44994.1"/>
    </source>
</evidence>
<sequence length="83" mass="9717">MESIKKLEVCISNLEVGTQMVWDRIGELFPDIRLIRWGCLGYCHRCIHVPYVLLNDTEYIEAQTVEELLEKVIDRIEKGSVHE</sequence>
<evidence type="ECO:0008006" key="3">
    <source>
        <dbReference type="Google" id="ProtNLM"/>
    </source>
</evidence>
<proteinExistence type="predicted"/>
<dbReference type="EMBL" id="LJCO01000017">
    <property type="protein sequence ID" value="KPV44994.1"/>
    <property type="molecule type" value="Genomic_DNA"/>
</dbReference>
<comment type="caution">
    <text evidence="1">The sequence shown here is derived from an EMBL/GenBank/DDBJ whole genome shotgun (WGS) entry which is preliminary data.</text>
</comment>
<dbReference type="Pfam" id="PF07293">
    <property type="entry name" value="DUF1450"/>
    <property type="match status" value="1"/>
</dbReference>
<dbReference type="AlphaFoldDB" id="A0A0P9D6H9"/>
<protein>
    <recommendedName>
        <fullName evidence="3">UDP-N-acetylmuramoylalanine--D-glutamate ligase</fullName>
    </recommendedName>
</protein>
<evidence type="ECO:0000313" key="2">
    <source>
        <dbReference type="Proteomes" id="UP000050482"/>
    </source>
</evidence>
<dbReference type="PATRIC" id="fig|471514.4.peg.2693"/>
<keyword evidence="2" id="KW-1185">Reference proteome</keyword>
<gene>
    <name evidence="1" type="ORF">AN477_04275</name>
</gene>
<dbReference type="OrthoDB" id="2381845at2"/>
<name>A0A0P9D6H9_9BACL</name>
<organism evidence="1 2">
    <name type="scientific">Alicyclobacillus ferrooxydans</name>
    <dbReference type="NCBI Taxonomy" id="471514"/>
    <lineage>
        <taxon>Bacteria</taxon>
        <taxon>Bacillati</taxon>
        <taxon>Bacillota</taxon>
        <taxon>Bacilli</taxon>
        <taxon>Bacillales</taxon>
        <taxon>Alicyclobacillaceae</taxon>
        <taxon>Alicyclobacillus</taxon>
    </lineage>
</organism>